<dbReference type="RefSeq" id="WP_011366095.1">
    <property type="nucleotide sequence ID" value="NC_007517.1"/>
</dbReference>
<dbReference type="STRING" id="269799.Gmet_2755"/>
<protein>
    <submittedName>
        <fullName evidence="1">Uncharacterized protein</fullName>
    </submittedName>
</protein>
<dbReference type="KEGG" id="gme:Gmet_2755"/>
<dbReference type="AlphaFoldDB" id="Q39S01"/>
<evidence type="ECO:0000313" key="2">
    <source>
        <dbReference type="Proteomes" id="UP000007073"/>
    </source>
</evidence>
<proteinExistence type="predicted"/>
<name>Q39S01_GEOMG</name>
<dbReference type="EMBL" id="CP000148">
    <property type="protein sequence ID" value="ABB32973.1"/>
    <property type="molecule type" value="Genomic_DNA"/>
</dbReference>
<accession>Q39S01</accession>
<gene>
    <name evidence="1" type="ordered locus">Gmet_2755</name>
</gene>
<keyword evidence="2" id="KW-1185">Reference proteome</keyword>
<evidence type="ECO:0000313" key="1">
    <source>
        <dbReference type="EMBL" id="ABB32973.1"/>
    </source>
</evidence>
<dbReference type="Proteomes" id="UP000007073">
    <property type="component" value="Chromosome"/>
</dbReference>
<reference evidence="1 2" key="1">
    <citation type="submission" date="2005-10" db="EMBL/GenBank/DDBJ databases">
        <title>Complete sequence of Geobacter metallireducens GS-15.</title>
        <authorList>
            <consortium name="US DOE Joint Genome Institute"/>
            <person name="Copeland A."/>
            <person name="Lucas S."/>
            <person name="Lapidus A."/>
            <person name="Barry K."/>
            <person name="Detter J.C."/>
            <person name="Glavina T."/>
            <person name="Hammon N."/>
            <person name="Israni S."/>
            <person name="Pitluck S."/>
            <person name="Di Bartolo G."/>
            <person name="Chain P."/>
            <person name="Schmutz J."/>
            <person name="Larimer F."/>
            <person name="Land M."/>
            <person name="Kyrpides N."/>
            <person name="Ivanova N."/>
            <person name="Richardson P."/>
        </authorList>
    </citation>
    <scope>NUCLEOTIDE SEQUENCE [LARGE SCALE GENOMIC DNA]</scope>
    <source>
        <strain evidence="2">ATCC 53774 / DSM 7210 / GS-15</strain>
    </source>
</reference>
<organism evidence="1 2">
    <name type="scientific">Geobacter metallireducens (strain ATCC 53774 / DSM 7210 / GS-15)</name>
    <dbReference type="NCBI Taxonomy" id="269799"/>
    <lineage>
        <taxon>Bacteria</taxon>
        <taxon>Pseudomonadati</taxon>
        <taxon>Thermodesulfobacteriota</taxon>
        <taxon>Desulfuromonadia</taxon>
        <taxon>Geobacterales</taxon>
        <taxon>Geobacteraceae</taxon>
        <taxon>Geobacter</taxon>
    </lineage>
</organism>
<sequence>MLEIVILGIIIWAVWYYMKETRLERQKQKFEKFSQECASREEDRRDGKVTEIQRANMNELASYVKPLLYKFQRDIPPRFFDDLENLVQSYVDEVKAQKLYSLYNVLLNSNVKNVYENLNKFRR</sequence>
<reference evidence="1 2" key="2">
    <citation type="journal article" date="2009" name="BMC Microbiol.">
        <title>The genome sequence of Geobacter metallireducens: features of metabolism, physiology and regulation common and dissimilar to Geobacter sulfurreducens.</title>
        <authorList>
            <person name="Aklujkar M."/>
            <person name="Krushkal J."/>
            <person name="DiBartolo G."/>
            <person name="Lapidus A."/>
            <person name="Land M.L."/>
            <person name="Lovley D.R."/>
        </authorList>
    </citation>
    <scope>NUCLEOTIDE SEQUENCE [LARGE SCALE GENOMIC DNA]</scope>
    <source>
        <strain evidence="2">ATCC 53774 / DSM 7210 / GS-15</strain>
    </source>
</reference>
<dbReference type="HOGENOM" id="CLU_2011964_0_0_7"/>